<protein>
    <submittedName>
        <fullName evidence="1">Uncharacterized protein</fullName>
    </submittedName>
</protein>
<comment type="caution">
    <text evidence="1">The sequence shown here is derived from an EMBL/GenBank/DDBJ whole genome shotgun (WGS) entry which is preliminary data.</text>
</comment>
<keyword evidence="2" id="KW-1185">Reference proteome</keyword>
<dbReference type="EMBL" id="JACRST010000016">
    <property type="protein sequence ID" value="MBC8547245.1"/>
    <property type="molecule type" value="Genomic_DNA"/>
</dbReference>
<dbReference type="AlphaFoldDB" id="A0A926E1U3"/>
<accession>A0A926E1U3</accession>
<dbReference type="Proteomes" id="UP000653127">
    <property type="component" value="Unassembled WGS sequence"/>
</dbReference>
<gene>
    <name evidence="1" type="ORF">H8711_09945</name>
</gene>
<evidence type="ECO:0000313" key="1">
    <source>
        <dbReference type="EMBL" id="MBC8547245.1"/>
    </source>
</evidence>
<reference evidence="1" key="1">
    <citation type="submission" date="2020-08" db="EMBL/GenBank/DDBJ databases">
        <title>Genome public.</title>
        <authorList>
            <person name="Liu C."/>
            <person name="Sun Q."/>
        </authorList>
    </citation>
    <scope>NUCLEOTIDE SEQUENCE</scope>
    <source>
        <strain evidence="1">NSJ-31</strain>
    </source>
</reference>
<name>A0A926E1U3_9FIRM</name>
<evidence type="ECO:0000313" key="2">
    <source>
        <dbReference type="Proteomes" id="UP000653127"/>
    </source>
</evidence>
<sequence length="83" mass="9269">MGVKNGASYYTDAELTITIHFPEDKVCCLYCPLCVKDPDNYGRMICFETREILFYPSVTIGSNCAIKMKEARQDGEAETAQCG</sequence>
<proteinExistence type="predicted"/>
<organism evidence="1 2">
    <name type="scientific">Ligaoa zhengdingensis</name>
    <dbReference type="NCBI Taxonomy" id="2763658"/>
    <lineage>
        <taxon>Bacteria</taxon>
        <taxon>Bacillati</taxon>
        <taxon>Bacillota</taxon>
        <taxon>Clostridia</taxon>
        <taxon>Eubacteriales</taxon>
        <taxon>Oscillospiraceae</taxon>
        <taxon>Ligaoa</taxon>
    </lineage>
</organism>
<dbReference type="RefSeq" id="WP_249283320.1">
    <property type="nucleotide sequence ID" value="NZ_JACRST010000016.1"/>
</dbReference>